<comment type="function">
    <text evidence="7">Na(+)/H(+) antiporter that extrudes sodium in exchange for external protons.</text>
</comment>
<evidence type="ECO:0000313" key="9">
    <source>
        <dbReference type="EMBL" id="MCS5709508.1"/>
    </source>
</evidence>
<comment type="subcellular location">
    <subcellularLocation>
        <location evidence="1">Cell inner membrane</location>
        <topology evidence="1">Multi-pass membrane protein</topology>
    </subcellularLocation>
    <subcellularLocation>
        <location evidence="7">Cell membrane</location>
        <topology evidence="7">Multi-pass membrane protein</topology>
    </subcellularLocation>
</comment>
<keyword evidence="2 7" id="KW-1003">Cell membrane</keyword>
<keyword evidence="6 7" id="KW-0739">Sodium transport</keyword>
<accession>A0A0Q9YAK3</accession>
<evidence type="ECO:0000256" key="6">
    <source>
        <dbReference type="ARBA" id="ARBA00023201"/>
    </source>
</evidence>
<feature type="transmembrane region" description="Helical" evidence="7">
    <location>
        <begin position="205"/>
        <end position="222"/>
    </location>
</feature>
<protein>
    <recommendedName>
        <fullName evidence="7">Na(+)/H(+) antiporter NhaA</fullName>
    </recommendedName>
    <alternativeName>
        <fullName evidence="7">Sodium/proton antiporter NhaA</fullName>
    </alternativeName>
</protein>
<keyword evidence="10" id="KW-1185">Reference proteome</keyword>
<name>A0A0Q9YAK3_9GAMM</name>
<dbReference type="NCBIfam" id="NF007111">
    <property type="entry name" value="PRK09560.1"/>
    <property type="match status" value="1"/>
</dbReference>
<keyword evidence="5 7" id="KW-0472">Membrane</keyword>
<feature type="transmembrane region" description="Helical" evidence="7">
    <location>
        <begin position="126"/>
        <end position="145"/>
    </location>
</feature>
<keyword evidence="7" id="KW-0915">Sodium</keyword>
<dbReference type="PATRIC" id="fig|1590042.3.peg.2066"/>
<keyword evidence="4 7" id="KW-1133">Transmembrane helix</keyword>
<evidence type="ECO:0000256" key="4">
    <source>
        <dbReference type="ARBA" id="ARBA00022989"/>
    </source>
</evidence>
<keyword evidence="7" id="KW-0813">Transport</keyword>
<dbReference type="InterPro" id="IPR004670">
    <property type="entry name" value="NhaA"/>
</dbReference>
<dbReference type="EMBL" id="LKHV01000012">
    <property type="protein sequence ID" value="KRG17724.1"/>
    <property type="molecule type" value="Genomic_DNA"/>
</dbReference>
<dbReference type="GO" id="GO:0005886">
    <property type="term" value="C:plasma membrane"/>
    <property type="evidence" value="ECO:0007669"/>
    <property type="project" value="UniProtKB-SubCell"/>
</dbReference>
<keyword evidence="3 7" id="KW-0812">Transmembrane</keyword>
<evidence type="ECO:0000313" key="10">
    <source>
        <dbReference type="Proteomes" id="UP000051494"/>
    </source>
</evidence>
<dbReference type="GO" id="GO:0006885">
    <property type="term" value="P:regulation of pH"/>
    <property type="evidence" value="ECO:0007669"/>
    <property type="project" value="UniProtKB-UniRule"/>
</dbReference>
<feature type="transmembrane region" description="Helical" evidence="7">
    <location>
        <begin position="95"/>
        <end position="114"/>
    </location>
</feature>
<feature type="transmembrane region" description="Helical" evidence="7">
    <location>
        <begin position="181"/>
        <end position="198"/>
    </location>
</feature>
<dbReference type="PANTHER" id="PTHR30341:SF0">
    <property type="entry name" value="NA(+)_H(+) ANTIPORTER NHAA"/>
    <property type="match status" value="1"/>
</dbReference>
<dbReference type="PANTHER" id="PTHR30341">
    <property type="entry name" value="SODIUM ION/PROTON ANTIPORTER NHAA-RELATED"/>
    <property type="match status" value="1"/>
</dbReference>
<dbReference type="OrthoDB" id="9808135at2"/>
<feature type="transmembrane region" description="Helical" evidence="7">
    <location>
        <begin position="297"/>
        <end position="315"/>
    </location>
</feature>
<reference evidence="9" key="2">
    <citation type="journal article" date="2016" name="Genome Announc.">
        <title>Draft Genome Sequences of Two Novel Amoeba-Resistant Intranuclear Bacteria, 'Candidatus Berkiella cookevillensis' and 'Candidatus Berkiella aquae'.</title>
        <authorList>
            <person name="Mehari Y.T."/>
            <person name="Arivett B.A."/>
            <person name="Farone A.L."/>
            <person name="Gunderson J.H."/>
            <person name="Farone M.B."/>
        </authorList>
    </citation>
    <scope>NUCLEOTIDE SEQUENCE</scope>
    <source>
        <strain evidence="9">CC99</strain>
    </source>
</reference>
<keyword evidence="7" id="KW-0406">Ion transport</keyword>
<feature type="transmembrane region" description="Helical" evidence="7">
    <location>
        <begin position="154"/>
        <end position="175"/>
    </location>
</feature>
<feature type="transmembrane region" description="Helical" evidence="7">
    <location>
        <begin position="362"/>
        <end position="382"/>
    </location>
</feature>
<dbReference type="Pfam" id="PF06965">
    <property type="entry name" value="Na_H_antiport_1"/>
    <property type="match status" value="1"/>
</dbReference>
<reference evidence="8" key="1">
    <citation type="submission" date="2015-09" db="EMBL/GenBank/DDBJ databases">
        <title>Draft Genome Sequences of Two Novel Amoeba-resistant Intranuclear Bacteria, Candidatus Berkiella cookevillensis and Candidatus Berkiella aquae.</title>
        <authorList>
            <person name="Mehari Y.T."/>
            <person name="Arivett B.A."/>
            <person name="Farone A.L."/>
            <person name="Gunderson J.H."/>
            <person name="Farone M.B."/>
        </authorList>
    </citation>
    <scope>NUCLEOTIDE SEQUENCE [LARGE SCALE GENOMIC DNA]</scope>
    <source>
        <strain evidence="8">CC99</strain>
    </source>
</reference>
<dbReference type="EMBL" id="LKHV02000001">
    <property type="protein sequence ID" value="MCS5709508.1"/>
    <property type="molecule type" value="Genomic_DNA"/>
</dbReference>
<dbReference type="RefSeq" id="WP_057625125.1">
    <property type="nucleotide sequence ID" value="NZ_LKHV02000001.1"/>
</dbReference>
<reference evidence="9" key="3">
    <citation type="submission" date="2021-06" db="EMBL/GenBank/DDBJ databases">
        <title>Genomic Description and Analysis of Intracellular Bacteria, Candidatus Berkiella cookevillensis and Candidatus Berkiella aquae.</title>
        <authorList>
            <person name="Kidane D.T."/>
            <person name="Mehari Y.T."/>
            <person name="Rice F.C."/>
            <person name="Arivett B.A."/>
            <person name="Farone A.L."/>
            <person name="Berk S.G."/>
            <person name="Farone M.B."/>
        </authorList>
    </citation>
    <scope>NUCLEOTIDE SEQUENCE</scope>
    <source>
        <strain evidence="9">CC99</strain>
    </source>
</reference>
<dbReference type="InterPro" id="IPR023171">
    <property type="entry name" value="Na/H_antiporter_dom_sf"/>
</dbReference>
<dbReference type="NCBIfam" id="TIGR00773">
    <property type="entry name" value="NhaA"/>
    <property type="match status" value="1"/>
</dbReference>
<comment type="caution">
    <text evidence="8">The sequence shown here is derived from an EMBL/GenBank/DDBJ whole genome shotgun (WGS) entry which is preliminary data.</text>
</comment>
<dbReference type="AlphaFoldDB" id="A0A0Q9YAK3"/>
<evidence type="ECO:0000313" key="8">
    <source>
        <dbReference type="EMBL" id="KRG17724.1"/>
    </source>
</evidence>
<evidence type="ECO:0000256" key="1">
    <source>
        <dbReference type="ARBA" id="ARBA00004429"/>
    </source>
</evidence>
<gene>
    <name evidence="7 8" type="primary">nhaA</name>
    <name evidence="9" type="ORF">CC99x_011440</name>
    <name evidence="8" type="ORF">CC99x_02019</name>
</gene>
<dbReference type="Gene3D" id="1.20.1530.10">
    <property type="entry name" value="Na+/H+ antiporter like domain"/>
    <property type="match status" value="1"/>
</dbReference>
<dbReference type="STRING" id="437022.CC99x_02019"/>
<evidence type="ECO:0000256" key="3">
    <source>
        <dbReference type="ARBA" id="ARBA00022692"/>
    </source>
</evidence>
<dbReference type="HAMAP" id="MF_01844">
    <property type="entry name" value="NhaA"/>
    <property type="match status" value="1"/>
</dbReference>
<feature type="transmembrane region" description="Helical" evidence="7">
    <location>
        <begin position="61"/>
        <end position="79"/>
    </location>
</feature>
<organism evidence="8">
    <name type="scientific">Candidatus Berkiella cookevillensis</name>
    <dbReference type="NCBI Taxonomy" id="437022"/>
    <lineage>
        <taxon>Bacteria</taxon>
        <taxon>Pseudomonadati</taxon>
        <taxon>Pseudomonadota</taxon>
        <taxon>Gammaproteobacteria</taxon>
        <taxon>Candidatus Berkiellales</taxon>
        <taxon>Candidatus Berkiellaceae</taxon>
        <taxon>Candidatus Berkiella</taxon>
    </lineage>
</organism>
<comment type="similarity">
    <text evidence="7">Belongs to the NhaA Na(+)/H(+) (TC 2.A.33) antiporter family.</text>
</comment>
<dbReference type="NCBIfam" id="NF007112">
    <property type="entry name" value="PRK09561.1"/>
    <property type="match status" value="1"/>
</dbReference>
<feature type="transmembrane region" description="Helical" evidence="7">
    <location>
        <begin position="327"/>
        <end position="350"/>
    </location>
</feature>
<dbReference type="Proteomes" id="UP000051494">
    <property type="component" value="Unassembled WGS sequence"/>
</dbReference>
<dbReference type="GO" id="GO:0015385">
    <property type="term" value="F:sodium:proton antiporter activity"/>
    <property type="evidence" value="ECO:0007669"/>
    <property type="project" value="UniProtKB-UniRule"/>
</dbReference>
<feature type="transmembrane region" description="Helical" evidence="7">
    <location>
        <begin position="259"/>
        <end position="277"/>
    </location>
</feature>
<comment type="catalytic activity">
    <reaction evidence="7">
        <text>Na(+)(in) + 2 H(+)(out) = Na(+)(out) + 2 H(+)(in)</text>
        <dbReference type="Rhea" id="RHEA:29251"/>
        <dbReference type="ChEBI" id="CHEBI:15378"/>
        <dbReference type="ChEBI" id="CHEBI:29101"/>
    </reaction>
</comment>
<evidence type="ECO:0000256" key="7">
    <source>
        <dbReference type="HAMAP-Rule" id="MF_01844"/>
    </source>
</evidence>
<evidence type="ECO:0000256" key="2">
    <source>
        <dbReference type="ARBA" id="ARBA00022475"/>
    </source>
</evidence>
<evidence type="ECO:0000256" key="5">
    <source>
        <dbReference type="ARBA" id="ARBA00023136"/>
    </source>
</evidence>
<sequence>MLGYLQNFFKWEAAGGVLLAFATVIALCIANSPFSEAYVQFFQLPVIVKIGEFGLDKTLLLWINDGLMAVFFLLVGLELKREWLEGELSNAKSRVLPGIAALFGMIVPALFYVFFTQDDPTRMRGWAIPAATDIAFALGVLSLFGSRIPIGLKIFLVTLAIIDDVGAILIIAIFYTSQLSLIALGLSGVLVFALYLLNRKNVYAILPYILLGSVLWFCVLKSGVHATIAGVLLAFCIPLQSVSQSISPLKKLEHELHPYVVFFILPLFAFANAGVSINTQSLASLDTVSQGVASGLLLGKPIGVLLGTWLGMVLFKAKLPNGVNLRLLLGMAFLCGIGFTMSLFISFLAFDVNHLQLAAESRLAILLASATAACIGALFIYWETRSRGT</sequence>
<keyword evidence="7" id="KW-0050">Antiport</keyword>
<proteinExistence type="inferred from homology"/>